<evidence type="ECO:0000313" key="3">
    <source>
        <dbReference type="EMBL" id="TWT37539.1"/>
    </source>
</evidence>
<evidence type="ECO:0000256" key="1">
    <source>
        <dbReference type="SAM" id="MobiDB-lite"/>
    </source>
</evidence>
<protein>
    <submittedName>
        <fullName evidence="3">Zinc ribbon domain protein</fullName>
    </submittedName>
</protein>
<sequence>MPTYDYQCDACDHEFELFQGINDPVKKKCPECGKLKLRRLFGTGAAVVFKGSGFYETDYRSDSYKKAAEKDKKGESSKSDGGKAKGEKAKKSTGDKAKKASKD</sequence>
<dbReference type="SMART" id="SM00834">
    <property type="entry name" value="CxxC_CXXC_SSSS"/>
    <property type="match status" value="1"/>
</dbReference>
<dbReference type="NCBIfam" id="TIGR02605">
    <property type="entry name" value="CxxC_CxxC_SSSS"/>
    <property type="match status" value="1"/>
</dbReference>
<accession>A0A5C5VI34</accession>
<dbReference type="PANTHER" id="PTHR34404">
    <property type="entry name" value="REGULATORY PROTEIN, FMDB FAMILY"/>
    <property type="match status" value="1"/>
</dbReference>
<feature type="region of interest" description="Disordered" evidence="1">
    <location>
        <begin position="62"/>
        <end position="103"/>
    </location>
</feature>
<dbReference type="PANTHER" id="PTHR34404:SF2">
    <property type="entry name" value="CONSERVED SERINE RICH PROTEIN"/>
    <property type="match status" value="1"/>
</dbReference>
<evidence type="ECO:0000313" key="4">
    <source>
        <dbReference type="Proteomes" id="UP000316714"/>
    </source>
</evidence>
<dbReference type="OrthoDB" id="9813321at2"/>
<reference evidence="3 4" key="1">
    <citation type="submission" date="2019-02" db="EMBL/GenBank/DDBJ databases">
        <title>Deep-cultivation of Planctomycetes and their phenomic and genomic characterization uncovers novel biology.</title>
        <authorList>
            <person name="Wiegand S."/>
            <person name="Jogler M."/>
            <person name="Boedeker C."/>
            <person name="Pinto D."/>
            <person name="Vollmers J."/>
            <person name="Rivas-Marin E."/>
            <person name="Kohn T."/>
            <person name="Peeters S.H."/>
            <person name="Heuer A."/>
            <person name="Rast P."/>
            <person name="Oberbeckmann S."/>
            <person name="Bunk B."/>
            <person name="Jeske O."/>
            <person name="Meyerdierks A."/>
            <person name="Storesund J.E."/>
            <person name="Kallscheuer N."/>
            <person name="Luecker S."/>
            <person name="Lage O.M."/>
            <person name="Pohl T."/>
            <person name="Merkel B.J."/>
            <person name="Hornburger P."/>
            <person name="Mueller R.-W."/>
            <person name="Bruemmer F."/>
            <person name="Labrenz M."/>
            <person name="Spormann A.M."/>
            <person name="Op Den Camp H."/>
            <person name="Overmann J."/>
            <person name="Amann R."/>
            <person name="Jetten M.S.M."/>
            <person name="Mascher T."/>
            <person name="Medema M.H."/>
            <person name="Devos D.P."/>
            <person name="Kaster A.-K."/>
            <person name="Ovreas L."/>
            <person name="Rohde M."/>
            <person name="Galperin M.Y."/>
            <person name="Jogler C."/>
        </authorList>
    </citation>
    <scope>NUCLEOTIDE SEQUENCE [LARGE SCALE GENOMIC DNA]</scope>
    <source>
        <strain evidence="3 4">KOR34</strain>
    </source>
</reference>
<feature type="domain" description="Putative regulatory protein FmdB zinc ribbon" evidence="2">
    <location>
        <begin position="1"/>
        <end position="42"/>
    </location>
</feature>
<proteinExistence type="predicted"/>
<dbReference type="Pfam" id="PF09723">
    <property type="entry name" value="Zn_ribbon_8"/>
    <property type="match status" value="1"/>
</dbReference>
<gene>
    <name evidence="3" type="ORF">KOR34_24920</name>
</gene>
<dbReference type="InterPro" id="IPR013429">
    <property type="entry name" value="Regulatory_FmdB_Zinc_ribbon"/>
</dbReference>
<dbReference type="AlphaFoldDB" id="A0A5C5VI34"/>
<comment type="caution">
    <text evidence="3">The sequence shown here is derived from an EMBL/GenBank/DDBJ whole genome shotgun (WGS) entry which is preliminary data.</text>
</comment>
<evidence type="ECO:0000259" key="2">
    <source>
        <dbReference type="SMART" id="SM00834"/>
    </source>
</evidence>
<name>A0A5C5VI34_9BACT</name>
<dbReference type="RefSeq" id="WP_146564872.1">
    <property type="nucleotide sequence ID" value="NZ_SIHJ01000001.1"/>
</dbReference>
<keyword evidence="4" id="KW-1185">Reference proteome</keyword>
<dbReference type="EMBL" id="SIHJ01000001">
    <property type="protein sequence ID" value="TWT37539.1"/>
    <property type="molecule type" value="Genomic_DNA"/>
</dbReference>
<organism evidence="3 4">
    <name type="scientific">Posidoniimonas corsicana</name>
    <dbReference type="NCBI Taxonomy" id="1938618"/>
    <lineage>
        <taxon>Bacteria</taxon>
        <taxon>Pseudomonadati</taxon>
        <taxon>Planctomycetota</taxon>
        <taxon>Planctomycetia</taxon>
        <taxon>Pirellulales</taxon>
        <taxon>Lacipirellulaceae</taxon>
        <taxon>Posidoniimonas</taxon>
    </lineage>
</organism>
<dbReference type="Proteomes" id="UP000316714">
    <property type="component" value="Unassembled WGS sequence"/>
</dbReference>